<dbReference type="EMBL" id="BTGU01003319">
    <property type="protein sequence ID" value="GMN30337.1"/>
    <property type="molecule type" value="Genomic_DNA"/>
</dbReference>
<evidence type="ECO:0000313" key="2">
    <source>
        <dbReference type="EMBL" id="GMN30326.1"/>
    </source>
</evidence>
<dbReference type="EMBL" id="BTGU01003321">
    <property type="protein sequence ID" value="GMN30384.1"/>
    <property type="molecule type" value="Genomic_DNA"/>
</dbReference>
<evidence type="ECO:0000313" key="6">
    <source>
        <dbReference type="Proteomes" id="UP001187192"/>
    </source>
</evidence>
<comment type="caution">
    <text evidence="4">The sequence shown here is derived from an EMBL/GenBank/DDBJ whole genome shotgun (WGS) entry which is preliminary data.</text>
</comment>
<name>A0AA88CQ55_FICCA</name>
<keyword evidence="6" id="KW-1185">Reference proteome</keyword>
<organism evidence="4 6">
    <name type="scientific">Ficus carica</name>
    <name type="common">Common fig</name>
    <dbReference type="NCBI Taxonomy" id="3494"/>
    <lineage>
        <taxon>Eukaryota</taxon>
        <taxon>Viridiplantae</taxon>
        <taxon>Streptophyta</taxon>
        <taxon>Embryophyta</taxon>
        <taxon>Tracheophyta</taxon>
        <taxon>Spermatophyta</taxon>
        <taxon>Magnoliopsida</taxon>
        <taxon>eudicotyledons</taxon>
        <taxon>Gunneridae</taxon>
        <taxon>Pentapetalae</taxon>
        <taxon>rosids</taxon>
        <taxon>fabids</taxon>
        <taxon>Rosales</taxon>
        <taxon>Moraceae</taxon>
        <taxon>Ficeae</taxon>
        <taxon>Ficus</taxon>
    </lineage>
</organism>
<sequence length="211" mass="22239">MSGDADVTESTSSILSSSSSSSSDATKGTTTPAARTPDHLSGIFDIPSPGRPATPTSRAREGAARLDEILQVGPTTLPDRRFIAELNGANQAQPAPVVNPPDGGDEASERTASSASVLGRDRSESSGSTLSAGEPVQARHHDSSRPLCVNGILVFRMADWDMMDKAGYRTVYSMDYFTSAVTTSYLVSHREEFVIPNSIDLVVPGPNDLPS</sequence>
<reference evidence="4" key="1">
    <citation type="submission" date="2023-07" db="EMBL/GenBank/DDBJ databases">
        <title>draft genome sequence of fig (Ficus carica).</title>
        <authorList>
            <person name="Takahashi T."/>
            <person name="Nishimura K."/>
        </authorList>
    </citation>
    <scope>NUCLEOTIDE SEQUENCE</scope>
</reference>
<evidence type="ECO:0000313" key="3">
    <source>
        <dbReference type="EMBL" id="GMN30337.1"/>
    </source>
</evidence>
<gene>
    <name evidence="2" type="ORF">TIFTF001_044454</name>
    <name evidence="3" type="ORF">TIFTF001_044457</name>
    <name evidence="4" type="ORF">TIFTF001_044467</name>
    <name evidence="5" type="ORF">TIFTF001_044470</name>
</gene>
<dbReference type="Proteomes" id="UP001187192">
    <property type="component" value="Unassembled WGS sequence"/>
</dbReference>
<feature type="region of interest" description="Disordered" evidence="1">
    <location>
        <begin position="87"/>
        <end position="143"/>
    </location>
</feature>
<dbReference type="EMBL" id="BTGU01003320">
    <property type="protein sequence ID" value="GMN30368.1"/>
    <property type="molecule type" value="Genomic_DNA"/>
</dbReference>
<accession>A0AA88CQ55</accession>
<feature type="region of interest" description="Disordered" evidence="1">
    <location>
        <begin position="1"/>
        <end position="72"/>
    </location>
</feature>
<proteinExistence type="predicted"/>
<evidence type="ECO:0000313" key="4">
    <source>
        <dbReference type="EMBL" id="GMN30368.1"/>
    </source>
</evidence>
<evidence type="ECO:0000313" key="5">
    <source>
        <dbReference type="EMBL" id="GMN30384.1"/>
    </source>
</evidence>
<protein>
    <submittedName>
        <fullName evidence="4">Uncharacterized protein</fullName>
    </submittedName>
</protein>
<dbReference type="EMBL" id="BTGU01003318">
    <property type="protein sequence ID" value="GMN30326.1"/>
    <property type="molecule type" value="Genomic_DNA"/>
</dbReference>
<dbReference type="AlphaFoldDB" id="A0AA88CQ55"/>
<feature type="compositionally biased region" description="Low complexity" evidence="1">
    <location>
        <begin position="8"/>
        <end position="31"/>
    </location>
</feature>
<feature type="compositionally biased region" description="Basic and acidic residues" evidence="1">
    <location>
        <begin position="58"/>
        <end position="68"/>
    </location>
</feature>
<evidence type="ECO:0000256" key="1">
    <source>
        <dbReference type="SAM" id="MobiDB-lite"/>
    </source>
</evidence>